<keyword evidence="4" id="KW-1185">Reference proteome</keyword>
<protein>
    <submittedName>
        <fullName evidence="3">Cytochrome P450</fullName>
    </submittedName>
</protein>
<dbReference type="GO" id="GO:0005506">
    <property type="term" value="F:iron ion binding"/>
    <property type="evidence" value="ECO:0007669"/>
    <property type="project" value="InterPro"/>
</dbReference>
<dbReference type="InterPro" id="IPR017972">
    <property type="entry name" value="Cyt_P450_CS"/>
</dbReference>
<comment type="similarity">
    <text evidence="1 2">Belongs to the cytochrome P450 family.</text>
</comment>
<dbReference type="GO" id="GO:0016705">
    <property type="term" value="F:oxidoreductase activity, acting on paired donors, with incorporation or reduction of molecular oxygen"/>
    <property type="evidence" value="ECO:0007669"/>
    <property type="project" value="InterPro"/>
</dbReference>
<organism evidence="3 4">
    <name type="scientific">Sphingomonas lacunae</name>
    <dbReference type="NCBI Taxonomy" id="2698828"/>
    <lineage>
        <taxon>Bacteria</taxon>
        <taxon>Pseudomonadati</taxon>
        <taxon>Pseudomonadota</taxon>
        <taxon>Alphaproteobacteria</taxon>
        <taxon>Sphingomonadales</taxon>
        <taxon>Sphingomonadaceae</taxon>
        <taxon>Sphingomonas</taxon>
    </lineage>
</organism>
<dbReference type="KEGG" id="slan:GV829_02225"/>
<sequence length="399" mass="45710">MMSDLAVAERDRAPVYEFDYFRDPGILEDIHKGYWALKEKAPPLFWTPCNGGHWVTTKADVITKVLRHPEIFSSKFLSIPPNPAQPKMIPESLDPPEHRPYRQMLRPFFEGKAIAPLEPRITEWTTELIDRVADKGECDFVEAVASRLPVNVFMEIFGFPMERFVEFRSISNRYFDHATDEQTRMQLTGAIITMLSDLIQARMAEPREDLISTLISVPFEGRKLTFEELMSIGFLMFLAGLDTVTNAMSWGMRHLAHDPALRQRIIDDPACIPNAVEELLRRYAFVSTPRYLVQDTVIDGIEIKAGESILAPLMMVGWDEKLTDNPDKVDVDRAHFRHAAFGSGVHTCLGLHLARMELAIFYRLWFEKIGHFEEDRSKPSPRMRGGSVMACETLHLKWG</sequence>
<dbReference type="GO" id="GO:0020037">
    <property type="term" value="F:heme binding"/>
    <property type="evidence" value="ECO:0007669"/>
    <property type="project" value="InterPro"/>
</dbReference>
<dbReference type="PRINTS" id="PR00385">
    <property type="entry name" value="P450"/>
</dbReference>
<dbReference type="AlphaFoldDB" id="A0A6M4ASW1"/>
<dbReference type="PRINTS" id="PR00359">
    <property type="entry name" value="BP450"/>
</dbReference>
<dbReference type="SUPFAM" id="SSF48264">
    <property type="entry name" value="Cytochrome P450"/>
    <property type="match status" value="1"/>
</dbReference>
<reference evidence="3 4" key="1">
    <citation type="submission" date="2020-01" db="EMBL/GenBank/DDBJ databases">
        <title>Sphingomonas sp. strain CSW-10.</title>
        <authorList>
            <person name="Chen W.-M."/>
        </authorList>
    </citation>
    <scope>NUCLEOTIDE SEQUENCE [LARGE SCALE GENOMIC DNA]</scope>
    <source>
        <strain evidence="3 4">CSW-10</strain>
    </source>
</reference>
<evidence type="ECO:0000313" key="4">
    <source>
        <dbReference type="Proteomes" id="UP000503018"/>
    </source>
</evidence>
<evidence type="ECO:0000256" key="1">
    <source>
        <dbReference type="ARBA" id="ARBA00010617"/>
    </source>
</evidence>
<gene>
    <name evidence="3" type="ORF">GV829_02225</name>
</gene>
<accession>A0A6M4ASW1</accession>
<dbReference type="InterPro" id="IPR002397">
    <property type="entry name" value="Cyt_P450_B"/>
</dbReference>
<name>A0A6M4ASW1_9SPHN</name>
<dbReference type="PANTHER" id="PTHR46696:SF6">
    <property type="entry name" value="P450, PUTATIVE (EUROFUNG)-RELATED"/>
    <property type="match status" value="1"/>
</dbReference>
<dbReference type="Gene3D" id="1.10.630.10">
    <property type="entry name" value="Cytochrome P450"/>
    <property type="match status" value="1"/>
</dbReference>
<dbReference type="Pfam" id="PF00067">
    <property type="entry name" value="p450"/>
    <property type="match status" value="2"/>
</dbReference>
<keyword evidence="2" id="KW-0408">Iron</keyword>
<dbReference type="Proteomes" id="UP000503018">
    <property type="component" value="Chromosome"/>
</dbReference>
<dbReference type="PANTHER" id="PTHR46696">
    <property type="entry name" value="P450, PUTATIVE (EUROFUNG)-RELATED"/>
    <property type="match status" value="1"/>
</dbReference>
<dbReference type="RefSeq" id="WP_169943629.1">
    <property type="nucleotide sequence ID" value="NZ_CP053015.1"/>
</dbReference>
<dbReference type="PROSITE" id="PS00086">
    <property type="entry name" value="CYTOCHROME_P450"/>
    <property type="match status" value="1"/>
</dbReference>
<keyword evidence="2" id="KW-0349">Heme</keyword>
<dbReference type="GO" id="GO:0004497">
    <property type="term" value="F:monooxygenase activity"/>
    <property type="evidence" value="ECO:0007669"/>
    <property type="project" value="UniProtKB-KW"/>
</dbReference>
<proteinExistence type="inferred from homology"/>
<keyword evidence="2" id="KW-0503">Monooxygenase</keyword>
<dbReference type="InterPro" id="IPR001128">
    <property type="entry name" value="Cyt_P450"/>
</dbReference>
<dbReference type="InterPro" id="IPR036396">
    <property type="entry name" value="Cyt_P450_sf"/>
</dbReference>
<keyword evidence="2" id="KW-0479">Metal-binding</keyword>
<dbReference type="EMBL" id="CP053015">
    <property type="protein sequence ID" value="QJQ31412.1"/>
    <property type="molecule type" value="Genomic_DNA"/>
</dbReference>
<evidence type="ECO:0000313" key="3">
    <source>
        <dbReference type="EMBL" id="QJQ31412.1"/>
    </source>
</evidence>
<dbReference type="CDD" id="cd11035">
    <property type="entry name" value="P450cam-like"/>
    <property type="match status" value="1"/>
</dbReference>
<keyword evidence="2" id="KW-0560">Oxidoreductase</keyword>
<evidence type="ECO:0000256" key="2">
    <source>
        <dbReference type="RuleBase" id="RU000461"/>
    </source>
</evidence>